<evidence type="ECO:0000313" key="2">
    <source>
        <dbReference type="Proteomes" id="UP000324222"/>
    </source>
</evidence>
<keyword evidence="2" id="KW-1185">Reference proteome</keyword>
<comment type="caution">
    <text evidence="1">The sequence shown here is derived from an EMBL/GenBank/DDBJ whole genome shotgun (WGS) entry which is preliminary data.</text>
</comment>
<accession>A0A5B7JAA1</accession>
<organism evidence="1 2">
    <name type="scientific">Portunus trituberculatus</name>
    <name type="common">Swimming crab</name>
    <name type="synonym">Neptunus trituberculatus</name>
    <dbReference type="NCBI Taxonomy" id="210409"/>
    <lineage>
        <taxon>Eukaryota</taxon>
        <taxon>Metazoa</taxon>
        <taxon>Ecdysozoa</taxon>
        <taxon>Arthropoda</taxon>
        <taxon>Crustacea</taxon>
        <taxon>Multicrustacea</taxon>
        <taxon>Malacostraca</taxon>
        <taxon>Eumalacostraca</taxon>
        <taxon>Eucarida</taxon>
        <taxon>Decapoda</taxon>
        <taxon>Pleocyemata</taxon>
        <taxon>Brachyura</taxon>
        <taxon>Eubrachyura</taxon>
        <taxon>Portunoidea</taxon>
        <taxon>Portunidae</taxon>
        <taxon>Portuninae</taxon>
        <taxon>Portunus</taxon>
    </lineage>
</organism>
<evidence type="ECO:0000313" key="1">
    <source>
        <dbReference type="EMBL" id="MPC93142.1"/>
    </source>
</evidence>
<dbReference type="AlphaFoldDB" id="A0A5B7JAA1"/>
<protein>
    <submittedName>
        <fullName evidence="1">Uncharacterized protein</fullName>
    </submittedName>
</protein>
<dbReference type="Proteomes" id="UP000324222">
    <property type="component" value="Unassembled WGS sequence"/>
</dbReference>
<dbReference type="EMBL" id="VSRR010093744">
    <property type="protein sequence ID" value="MPC93142.1"/>
    <property type="molecule type" value="Genomic_DNA"/>
</dbReference>
<sequence length="69" mass="7692">MKVTFEETFHPGALALAHDVTAISHSLLGRSFLSQRDFQSYPVRRDEGLPATLTATFTTINHAARLQLH</sequence>
<reference evidence="1 2" key="1">
    <citation type="submission" date="2019-05" db="EMBL/GenBank/DDBJ databases">
        <title>Another draft genome of Portunus trituberculatus and its Hox gene families provides insights of decapod evolution.</title>
        <authorList>
            <person name="Jeong J.-H."/>
            <person name="Song I."/>
            <person name="Kim S."/>
            <person name="Choi T."/>
            <person name="Kim D."/>
            <person name="Ryu S."/>
            <person name="Kim W."/>
        </authorList>
    </citation>
    <scope>NUCLEOTIDE SEQUENCE [LARGE SCALE GENOMIC DNA]</scope>
    <source>
        <tissue evidence="1">Muscle</tissue>
    </source>
</reference>
<name>A0A5B7JAA1_PORTR</name>
<gene>
    <name evidence="1" type="ORF">E2C01_088264</name>
</gene>
<proteinExistence type="predicted"/>